<feature type="transmembrane region" description="Helical" evidence="5">
    <location>
        <begin position="97"/>
        <end position="118"/>
    </location>
</feature>
<dbReference type="PANTHER" id="PTHR21324">
    <property type="entry name" value="FASTING-INDUCIBLE INTEGRAL MEMBRANE PROTEIN TM6P1-RELATED"/>
    <property type="match status" value="1"/>
</dbReference>
<comment type="caution">
    <text evidence="7">The sequence shown here is derived from an EMBL/GenBank/DDBJ whole genome shotgun (WGS) entry which is preliminary data.</text>
</comment>
<feature type="transmembrane region" description="Helical" evidence="5">
    <location>
        <begin position="168"/>
        <end position="186"/>
    </location>
</feature>
<evidence type="ECO:0000256" key="5">
    <source>
        <dbReference type="SAM" id="Phobius"/>
    </source>
</evidence>
<sequence>MWGVSYWIFPVISGLCWLGMLLGLLLHWTTTGKPLYPSMDPTQRIAYISDVGAQSLKPLFIAGSCVTTIFLDLSFIAERWLRHRGRLARNQTTTEKVLSWLSMVCAAIGTAGLILLSIFDTLRHPTLHDIFLLMFIAGYVLSSVFICWEYQRLGIKYREHSILRTSFWIKLAFILIEVVLAIAFGTCNFKDKYDAAAILEWAIAFIFTFYVFSFFIDLLPAVKTKHESARFGAGGAETEMQMEQNDAFSRSREQVGGGYYGDGGRGGGRYTAESQRTVGGNDVRTVHGTKFGAPVASNF</sequence>
<feature type="transmembrane region" description="Helical" evidence="5">
    <location>
        <begin position="198"/>
        <end position="222"/>
    </location>
</feature>
<evidence type="ECO:0000259" key="6">
    <source>
        <dbReference type="Pfam" id="PF10277"/>
    </source>
</evidence>
<dbReference type="InterPro" id="IPR019402">
    <property type="entry name" value="CWH43_N"/>
</dbReference>
<organism evidence="7 8">
    <name type="scientific">Oculimacula yallundae</name>
    <dbReference type="NCBI Taxonomy" id="86028"/>
    <lineage>
        <taxon>Eukaryota</taxon>
        <taxon>Fungi</taxon>
        <taxon>Dikarya</taxon>
        <taxon>Ascomycota</taxon>
        <taxon>Pezizomycotina</taxon>
        <taxon>Leotiomycetes</taxon>
        <taxon>Helotiales</taxon>
        <taxon>Ploettnerulaceae</taxon>
        <taxon>Oculimacula</taxon>
    </lineage>
</organism>
<accession>A0ABR4CHM1</accession>
<evidence type="ECO:0000256" key="3">
    <source>
        <dbReference type="ARBA" id="ARBA00022989"/>
    </source>
</evidence>
<name>A0ABR4CHM1_9HELO</name>
<dbReference type="PANTHER" id="PTHR21324:SF2">
    <property type="entry name" value="EG:22E5.9 PROTEIN"/>
    <property type="match status" value="1"/>
</dbReference>
<gene>
    <name evidence="7" type="ORF">VTL71DRAFT_15031</name>
</gene>
<keyword evidence="2 5" id="KW-0812">Transmembrane</keyword>
<evidence type="ECO:0000256" key="4">
    <source>
        <dbReference type="ARBA" id="ARBA00023136"/>
    </source>
</evidence>
<protein>
    <recommendedName>
        <fullName evidence="6">CWH43-like N-terminal domain-containing protein</fullName>
    </recommendedName>
</protein>
<feature type="transmembrane region" description="Helical" evidence="5">
    <location>
        <begin position="130"/>
        <end position="148"/>
    </location>
</feature>
<evidence type="ECO:0000256" key="1">
    <source>
        <dbReference type="ARBA" id="ARBA00004127"/>
    </source>
</evidence>
<dbReference type="EMBL" id="JAZHXI010000008">
    <property type="protein sequence ID" value="KAL2068693.1"/>
    <property type="molecule type" value="Genomic_DNA"/>
</dbReference>
<feature type="transmembrane region" description="Helical" evidence="5">
    <location>
        <begin position="7"/>
        <end position="28"/>
    </location>
</feature>
<feature type="transmembrane region" description="Helical" evidence="5">
    <location>
        <begin position="59"/>
        <end position="77"/>
    </location>
</feature>
<dbReference type="Pfam" id="PF10277">
    <property type="entry name" value="Frag1"/>
    <property type="match status" value="1"/>
</dbReference>
<evidence type="ECO:0000256" key="2">
    <source>
        <dbReference type="ARBA" id="ARBA00022692"/>
    </source>
</evidence>
<evidence type="ECO:0000313" key="7">
    <source>
        <dbReference type="EMBL" id="KAL2068693.1"/>
    </source>
</evidence>
<keyword evidence="3 5" id="KW-1133">Transmembrane helix</keyword>
<keyword evidence="8" id="KW-1185">Reference proteome</keyword>
<evidence type="ECO:0000313" key="8">
    <source>
        <dbReference type="Proteomes" id="UP001595075"/>
    </source>
</evidence>
<dbReference type="InterPro" id="IPR050911">
    <property type="entry name" value="DRAM/TMEM150_Autophagy_Mod"/>
</dbReference>
<proteinExistence type="predicted"/>
<comment type="subcellular location">
    <subcellularLocation>
        <location evidence="1">Endomembrane system</location>
        <topology evidence="1">Multi-pass membrane protein</topology>
    </subcellularLocation>
</comment>
<dbReference type="Proteomes" id="UP001595075">
    <property type="component" value="Unassembled WGS sequence"/>
</dbReference>
<feature type="domain" description="CWH43-like N-terminal" evidence="6">
    <location>
        <begin position="6"/>
        <end position="219"/>
    </location>
</feature>
<reference evidence="7 8" key="1">
    <citation type="journal article" date="2024" name="Commun. Biol.">
        <title>Comparative genomic analysis of thermophilic fungi reveals convergent evolutionary adaptations and gene losses.</title>
        <authorList>
            <person name="Steindorff A.S."/>
            <person name="Aguilar-Pontes M.V."/>
            <person name="Robinson A.J."/>
            <person name="Andreopoulos B."/>
            <person name="LaButti K."/>
            <person name="Kuo A."/>
            <person name="Mondo S."/>
            <person name="Riley R."/>
            <person name="Otillar R."/>
            <person name="Haridas S."/>
            <person name="Lipzen A."/>
            <person name="Grimwood J."/>
            <person name="Schmutz J."/>
            <person name="Clum A."/>
            <person name="Reid I.D."/>
            <person name="Moisan M.C."/>
            <person name="Butler G."/>
            <person name="Nguyen T.T.M."/>
            <person name="Dewar K."/>
            <person name="Conant G."/>
            <person name="Drula E."/>
            <person name="Henrissat B."/>
            <person name="Hansel C."/>
            <person name="Singer S."/>
            <person name="Hutchinson M.I."/>
            <person name="de Vries R.P."/>
            <person name="Natvig D.O."/>
            <person name="Powell A.J."/>
            <person name="Tsang A."/>
            <person name="Grigoriev I.V."/>
        </authorList>
    </citation>
    <scope>NUCLEOTIDE SEQUENCE [LARGE SCALE GENOMIC DNA]</scope>
    <source>
        <strain evidence="7 8">CBS 494.80</strain>
    </source>
</reference>
<keyword evidence="4 5" id="KW-0472">Membrane</keyword>